<dbReference type="Pfam" id="PF13692">
    <property type="entry name" value="Glyco_trans_1_4"/>
    <property type="match status" value="1"/>
</dbReference>
<evidence type="ECO:0000259" key="1">
    <source>
        <dbReference type="Pfam" id="PF13439"/>
    </source>
</evidence>
<evidence type="ECO:0000313" key="3">
    <source>
        <dbReference type="Proteomes" id="UP000032900"/>
    </source>
</evidence>
<dbReference type="Pfam" id="PF13439">
    <property type="entry name" value="Glyco_transf_4"/>
    <property type="match status" value="1"/>
</dbReference>
<dbReference type="InterPro" id="IPR028098">
    <property type="entry name" value="Glyco_trans_4-like_N"/>
</dbReference>
<evidence type="ECO:0000313" key="2">
    <source>
        <dbReference type="EMBL" id="GAO31655.1"/>
    </source>
</evidence>
<dbReference type="PANTHER" id="PTHR12526">
    <property type="entry name" value="GLYCOSYLTRANSFERASE"/>
    <property type="match status" value="1"/>
</dbReference>
<name>A0A0E9M3A8_9BACT</name>
<dbReference type="OrthoDB" id="9768685at2"/>
<accession>A0A0E9M3A8</accession>
<dbReference type="RefSeq" id="WP_062127894.1">
    <property type="nucleotide sequence ID" value="NZ_BAZW01000056.1"/>
</dbReference>
<gene>
    <name evidence="2" type="ORF">JCM15548_14042</name>
</gene>
<feature type="domain" description="Glycosyltransferase subfamily 4-like N-terminal" evidence="1">
    <location>
        <begin position="17"/>
        <end position="216"/>
    </location>
</feature>
<proteinExistence type="predicted"/>
<keyword evidence="2" id="KW-0436">Ligase</keyword>
<organism evidence="2 3">
    <name type="scientific">Geofilum rubicundum JCM 15548</name>
    <dbReference type="NCBI Taxonomy" id="1236989"/>
    <lineage>
        <taxon>Bacteria</taxon>
        <taxon>Pseudomonadati</taxon>
        <taxon>Bacteroidota</taxon>
        <taxon>Bacteroidia</taxon>
        <taxon>Marinilabiliales</taxon>
        <taxon>Marinilabiliaceae</taxon>
        <taxon>Geofilum</taxon>
    </lineage>
</organism>
<dbReference type="STRING" id="1236989.JCM15548_14042"/>
<dbReference type="Proteomes" id="UP000032900">
    <property type="component" value="Unassembled WGS sequence"/>
</dbReference>
<sequence>MKVLQINSTVNSGSTGRIAEDIGHFLLQQGHESYVAYGHGNRPSSSRLFKVGNEWDRRMHGLKSRLFDHHGLGSVKATKNFIRQVEVLQPDLIHLHNIHGYYMNIHGLFEFLGAAGIPVVWTLHDCWPFTGHCTYFDRYACDKWQQECHHCPNIHGYPQSWLIDNSRSNYRVKNQIFNAVRVMTIVTPSQWLANHVKQSFLKTYPVEVIHNGVNTDVFKPLDAPGAGGRYALNAQNYVLGVANVWDTRKGLGDFIRLRGKLDASIALLLVGLTRQQTDGLPKGITGVPRTESVEDLASLYAGAGAFVNPTYIDNFPTTNLEALACGTPVVTYNTGGSPEAVEKGVGYVVEKGDVDGLALAVRRVLVQGAAFRVNCRLKAENFYDKNDRLQDYLALYKRLCAVASHQTVYDGLQN</sequence>
<protein>
    <submittedName>
        <fullName evidence="2">Long-chain-fatty-acid-CoA ligase</fullName>
    </submittedName>
</protein>
<keyword evidence="3" id="KW-1185">Reference proteome</keyword>
<dbReference type="EMBL" id="BAZW01000056">
    <property type="protein sequence ID" value="GAO31655.1"/>
    <property type="molecule type" value="Genomic_DNA"/>
</dbReference>
<dbReference type="Gene3D" id="3.40.50.2000">
    <property type="entry name" value="Glycogen Phosphorylase B"/>
    <property type="match status" value="2"/>
</dbReference>
<dbReference type="SUPFAM" id="SSF53756">
    <property type="entry name" value="UDP-Glycosyltransferase/glycogen phosphorylase"/>
    <property type="match status" value="1"/>
</dbReference>
<dbReference type="GO" id="GO:0016874">
    <property type="term" value="F:ligase activity"/>
    <property type="evidence" value="ECO:0007669"/>
    <property type="project" value="UniProtKB-KW"/>
</dbReference>
<comment type="caution">
    <text evidence="2">The sequence shown here is derived from an EMBL/GenBank/DDBJ whole genome shotgun (WGS) entry which is preliminary data.</text>
</comment>
<dbReference type="GO" id="GO:0016757">
    <property type="term" value="F:glycosyltransferase activity"/>
    <property type="evidence" value="ECO:0007669"/>
    <property type="project" value="UniProtKB-ARBA"/>
</dbReference>
<dbReference type="AlphaFoldDB" id="A0A0E9M3A8"/>
<reference evidence="2 3" key="1">
    <citation type="journal article" date="2015" name="Microbes Environ.">
        <title>Distribution and evolution of nitrogen fixation genes in the phylum bacteroidetes.</title>
        <authorList>
            <person name="Inoue J."/>
            <person name="Oshima K."/>
            <person name="Suda W."/>
            <person name="Sakamoto M."/>
            <person name="Iino T."/>
            <person name="Noda S."/>
            <person name="Hongoh Y."/>
            <person name="Hattori M."/>
            <person name="Ohkuma M."/>
        </authorList>
    </citation>
    <scope>NUCLEOTIDE SEQUENCE [LARGE SCALE GENOMIC DNA]</scope>
    <source>
        <strain evidence="2">JCM 15548</strain>
    </source>
</reference>